<name>A0ABV4GHA8_9BRAD</name>
<keyword evidence="3" id="KW-1185">Reference proteome</keyword>
<evidence type="ECO:0000256" key="1">
    <source>
        <dbReference type="SAM" id="MobiDB-lite"/>
    </source>
</evidence>
<feature type="compositionally biased region" description="Basic and acidic residues" evidence="1">
    <location>
        <begin position="387"/>
        <end position="400"/>
    </location>
</feature>
<sequence length="495" mass="54581">MRLQDLRVIDLIEVAKRVIQTEPQVDRRTVLQATGAIGLTIGSSAAANATLQKALHNDPSEMDRKHRNDVSELFGVQNEVRFIPGFAHHKFLGRLHPADIRTLMPIAKEYFGENQVHKIGTTSELIMSTNVDASLFCAGGPVSNQVSRMVLQYLPIDPSHPELGLRRIREPIFRTRYELACSAATLPLDARQRHSGVAHEVPDWRILDVSSGQELMRKPGIVDHLLITVLPQVLDGRGYEHGHKIVLLAGGHGVGTLASVKLIRDVLAVDKLRRLTGGLSYWEALVPVVGMSVTDDGSTTPNGIDIVNAVVSPIMFDLSDLERAFQFSLVAGTSRLSKTRAGTTPQSSARFKKPARGTVRVESSPTEAQSNRSAAFARSGEAARTATPEKEHTAVRHQDGTDTALPQPDETRELVESITKKRLAELDRLHQAVEITWKSRRPPSRGNLDLAARYVLEAQALTEAERAEVQNMMDDDPDLARQMEKLSQQRHLLGT</sequence>
<dbReference type="Proteomes" id="UP001565474">
    <property type="component" value="Unassembled WGS sequence"/>
</dbReference>
<organism evidence="2 3">
    <name type="scientific">Bradyrhizobium yuanmingense</name>
    <dbReference type="NCBI Taxonomy" id="108015"/>
    <lineage>
        <taxon>Bacteria</taxon>
        <taxon>Pseudomonadati</taxon>
        <taxon>Pseudomonadota</taxon>
        <taxon>Alphaproteobacteria</taxon>
        <taxon>Hyphomicrobiales</taxon>
        <taxon>Nitrobacteraceae</taxon>
        <taxon>Bradyrhizobium</taxon>
    </lineage>
</organism>
<feature type="compositionally biased region" description="Polar residues" evidence="1">
    <location>
        <begin position="337"/>
        <end position="349"/>
    </location>
</feature>
<proteinExistence type="predicted"/>
<comment type="caution">
    <text evidence="2">The sequence shown here is derived from an EMBL/GenBank/DDBJ whole genome shotgun (WGS) entry which is preliminary data.</text>
</comment>
<dbReference type="EMBL" id="JBGBZN010000002">
    <property type="protein sequence ID" value="MEY9470886.1"/>
    <property type="molecule type" value="Genomic_DNA"/>
</dbReference>
<protein>
    <submittedName>
        <fullName evidence="2">Uncharacterized protein</fullName>
    </submittedName>
</protein>
<gene>
    <name evidence="2" type="ORF">ABH992_003285</name>
</gene>
<evidence type="ECO:0000313" key="3">
    <source>
        <dbReference type="Proteomes" id="UP001565474"/>
    </source>
</evidence>
<reference evidence="2 3" key="1">
    <citation type="submission" date="2024-07" db="EMBL/GenBank/DDBJ databases">
        <title>Genomic Encyclopedia of Type Strains, Phase V (KMG-V): Genome sequencing to study the core and pangenomes of soil and plant-associated prokaryotes.</title>
        <authorList>
            <person name="Whitman W."/>
        </authorList>
    </citation>
    <scope>NUCLEOTIDE SEQUENCE [LARGE SCALE GENOMIC DNA]</scope>
    <source>
        <strain evidence="2 3">USDA 222</strain>
    </source>
</reference>
<feature type="compositionally biased region" description="Polar residues" evidence="1">
    <location>
        <begin position="361"/>
        <end position="373"/>
    </location>
</feature>
<evidence type="ECO:0000313" key="2">
    <source>
        <dbReference type="EMBL" id="MEY9470886.1"/>
    </source>
</evidence>
<dbReference type="RefSeq" id="WP_370091063.1">
    <property type="nucleotide sequence ID" value="NZ_JBGBZN010000002.1"/>
</dbReference>
<accession>A0ABV4GHA8</accession>
<feature type="region of interest" description="Disordered" evidence="1">
    <location>
        <begin position="337"/>
        <end position="407"/>
    </location>
</feature>